<name>A0AAD5DWU3_9CHLO</name>
<dbReference type="PRINTS" id="PR00602">
    <property type="entry name" value="BARWIN"/>
</dbReference>
<dbReference type="GO" id="GO:0004540">
    <property type="term" value="F:RNA nuclease activity"/>
    <property type="evidence" value="ECO:0007669"/>
    <property type="project" value="InterPro"/>
</dbReference>
<proteinExistence type="predicted"/>
<dbReference type="EMBL" id="JADXDR010000011">
    <property type="protein sequence ID" value="KAI7845912.1"/>
    <property type="molecule type" value="Genomic_DNA"/>
</dbReference>
<protein>
    <recommendedName>
        <fullName evidence="4">Barwin domain-containing protein</fullName>
    </recommendedName>
</protein>
<comment type="caution">
    <text evidence="5">The sequence shown here is derived from an EMBL/GenBank/DDBJ whole genome shotgun (WGS) entry which is preliminary data.</text>
</comment>
<feature type="compositionally biased region" description="Basic residues" evidence="2">
    <location>
        <begin position="121"/>
        <end position="131"/>
    </location>
</feature>
<dbReference type="PANTHER" id="PTHR46351:SF3">
    <property type="entry name" value="WOUND-INDUCED PROTEIN WIN2"/>
    <property type="match status" value="1"/>
</dbReference>
<feature type="domain" description="Barwin" evidence="4">
    <location>
        <begin position="169"/>
        <end position="282"/>
    </location>
</feature>
<keyword evidence="1" id="KW-1015">Disulfide bond</keyword>
<evidence type="ECO:0000313" key="5">
    <source>
        <dbReference type="EMBL" id="KAI7845912.1"/>
    </source>
</evidence>
<feature type="region of interest" description="Disordered" evidence="2">
    <location>
        <begin position="31"/>
        <end position="168"/>
    </location>
</feature>
<evidence type="ECO:0000256" key="3">
    <source>
        <dbReference type="SAM" id="SignalP"/>
    </source>
</evidence>
<evidence type="ECO:0000256" key="2">
    <source>
        <dbReference type="SAM" id="MobiDB-lite"/>
    </source>
</evidence>
<dbReference type="InterPro" id="IPR044301">
    <property type="entry name" value="PR4"/>
</dbReference>
<feature type="signal peptide" evidence="3">
    <location>
        <begin position="1"/>
        <end position="24"/>
    </location>
</feature>
<sequence length="282" mass="29524">MPRTTAATAALLLALLALSCMAQARTLQKSQADRDAEALAEQQAQQDALVADQAEREAELLRKQVEAQDRKNRAAGAGGSASSDDESSGDGGEQSSGSKGSSSSQDGQGCTKPDYSGMSRKEKRAAKKAYNKCRSAARSGDSTSYDSIDGSSGDGSGDSGAVTTKSLKRGGKGVRATYHYYSPAYETSSLYCADAFRGKESSLLGRPWTAYCAESILGPMSRDKCGRCIRVTNLATGDSIEATVVDMCGTGGMDLDPEAFNPIDSNGAGVRDGHMMVTVEWC</sequence>
<dbReference type="Proteomes" id="UP001205105">
    <property type="component" value="Unassembled WGS sequence"/>
</dbReference>
<feature type="compositionally biased region" description="Basic and acidic residues" evidence="2">
    <location>
        <begin position="53"/>
        <end position="72"/>
    </location>
</feature>
<dbReference type="PROSITE" id="PS51257">
    <property type="entry name" value="PROKAR_LIPOPROTEIN"/>
    <property type="match status" value="1"/>
</dbReference>
<feature type="chain" id="PRO_5041969328" description="Barwin domain-containing protein" evidence="3">
    <location>
        <begin position="25"/>
        <end position="282"/>
    </location>
</feature>
<dbReference type="InterPro" id="IPR001153">
    <property type="entry name" value="Barwin_dom"/>
</dbReference>
<evidence type="ECO:0000256" key="1">
    <source>
        <dbReference type="ARBA" id="ARBA00023157"/>
    </source>
</evidence>
<feature type="compositionally biased region" description="Low complexity" evidence="2">
    <location>
        <begin position="95"/>
        <end position="109"/>
    </location>
</feature>
<dbReference type="GO" id="GO:0050832">
    <property type="term" value="P:defense response to fungus"/>
    <property type="evidence" value="ECO:0007669"/>
    <property type="project" value="InterPro"/>
</dbReference>
<dbReference type="AlphaFoldDB" id="A0AAD5DWU3"/>
<reference evidence="5" key="1">
    <citation type="submission" date="2020-11" db="EMBL/GenBank/DDBJ databases">
        <title>Chlorella ohadii genome sequencing and assembly.</title>
        <authorList>
            <person name="Murik O."/>
            <person name="Treves H."/>
            <person name="Kedem I."/>
            <person name="Shotland Y."/>
            <person name="Kaplan A."/>
        </authorList>
    </citation>
    <scope>NUCLEOTIDE SEQUENCE</scope>
    <source>
        <strain evidence="5">1</strain>
    </source>
</reference>
<dbReference type="PANTHER" id="PTHR46351">
    <property type="entry name" value="WOUND-INDUCED PROTEIN WIN2"/>
    <property type="match status" value="1"/>
</dbReference>
<gene>
    <name evidence="5" type="ORF">COHA_000458</name>
</gene>
<accession>A0AAD5DWU3</accession>
<dbReference type="PROSITE" id="PS51174">
    <property type="entry name" value="BARWIN_3"/>
    <property type="match status" value="1"/>
</dbReference>
<organism evidence="5 6">
    <name type="scientific">Chlorella ohadii</name>
    <dbReference type="NCBI Taxonomy" id="2649997"/>
    <lineage>
        <taxon>Eukaryota</taxon>
        <taxon>Viridiplantae</taxon>
        <taxon>Chlorophyta</taxon>
        <taxon>core chlorophytes</taxon>
        <taxon>Trebouxiophyceae</taxon>
        <taxon>Chlorellales</taxon>
        <taxon>Chlorellaceae</taxon>
        <taxon>Chlorella clade</taxon>
        <taxon>Chlorella</taxon>
    </lineage>
</organism>
<dbReference type="Gene3D" id="2.40.40.10">
    <property type="entry name" value="RlpA-like domain"/>
    <property type="match status" value="1"/>
</dbReference>
<dbReference type="GO" id="GO:0042742">
    <property type="term" value="P:defense response to bacterium"/>
    <property type="evidence" value="ECO:0007669"/>
    <property type="project" value="InterPro"/>
</dbReference>
<feature type="compositionally biased region" description="Low complexity" evidence="2">
    <location>
        <begin position="39"/>
        <end position="52"/>
    </location>
</feature>
<evidence type="ECO:0000259" key="4">
    <source>
        <dbReference type="PROSITE" id="PS51174"/>
    </source>
</evidence>
<feature type="compositionally biased region" description="Low complexity" evidence="2">
    <location>
        <begin position="139"/>
        <end position="151"/>
    </location>
</feature>
<dbReference type="SUPFAM" id="SSF50685">
    <property type="entry name" value="Barwin-like endoglucanases"/>
    <property type="match status" value="1"/>
</dbReference>
<dbReference type="InterPro" id="IPR036908">
    <property type="entry name" value="RlpA-like_sf"/>
</dbReference>
<keyword evidence="6" id="KW-1185">Reference proteome</keyword>
<dbReference type="Pfam" id="PF00967">
    <property type="entry name" value="Barwin"/>
    <property type="match status" value="1"/>
</dbReference>
<evidence type="ECO:0000313" key="6">
    <source>
        <dbReference type="Proteomes" id="UP001205105"/>
    </source>
</evidence>
<keyword evidence="3" id="KW-0732">Signal</keyword>